<dbReference type="GO" id="GO:0005524">
    <property type="term" value="F:ATP binding"/>
    <property type="evidence" value="ECO:0007669"/>
    <property type="project" value="UniProtKB-KW"/>
</dbReference>
<evidence type="ECO:0000256" key="2">
    <source>
        <dbReference type="ARBA" id="ARBA00004370"/>
    </source>
</evidence>
<comment type="caution">
    <text evidence="9">The sequence shown here is derived from an EMBL/GenBank/DDBJ whole genome shotgun (WGS) entry which is preliminary data.</text>
</comment>
<keyword evidence="9" id="KW-0067">ATP-binding</keyword>
<dbReference type="InterPro" id="IPR005467">
    <property type="entry name" value="His_kinase_dom"/>
</dbReference>
<keyword evidence="10" id="KW-1185">Reference proteome</keyword>
<dbReference type="EMBL" id="JANKBY010000108">
    <property type="protein sequence ID" value="MCR1823119.1"/>
    <property type="molecule type" value="Genomic_DNA"/>
</dbReference>
<dbReference type="PANTHER" id="PTHR43547">
    <property type="entry name" value="TWO-COMPONENT HISTIDINE KINASE"/>
    <property type="match status" value="1"/>
</dbReference>
<dbReference type="Proteomes" id="UP001140817">
    <property type="component" value="Unassembled WGS sequence"/>
</dbReference>
<keyword evidence="9" id="KW-0547">Nucleotide-binding</keyword>
<dbReference type="InterPro" id="IPR004358">
    <property type="entry name" value="Sig_transdc_His_kin-like_C"/>
</dbReference>
<reference evidence="9" key="1">
    <citation type="submission" date="2022-07" db="EMBL/GenBank/DDBJ databases">
        <title>Enhanced cultured diversity of the mouse gut microbiota enables custom-made synthetic communities.</title>
        <authorList>
            <person name="Afrizal A."/>
        </authorList>
    </citation>
    <scope>NUCLEOTIDE SEQUENCE</scope>
    <source>
        <strain evidence="9">DSM 29186</strain>
    </source>
</reference>
<keyword evidence="4" id="KW-0597">Phosphoprotein</keyword>
<evidence type="ECO:0000256" key="4">
    <source>
        <dbReference type="ARBA" id="ARBA00022553"/>
    </source>
</evidence>
<dbReference type="PROSITE" id="PS50109">
    <property type="entry name" value="HIS_KIN"/>
    <property type="match status" value="1"/>
</dbReference>
<dbReference type="GO" id="GO:0000155">
    <property type="term" value="F:phosphorelay sensor kinase activity"/>
    <property type="evidence" value="ECO:0007669"/>
    <property type="project" value="TreeGrafter"/>
</dbReference>
<accession>A0A9X2MB35</accession>
<feature type="domain" description="Histidine kinase" evidence="8">
    <location>
        <begin position="1"/>
        <end position="149"/>
    </location>
</feature>
<dbReference type="EC" id="2.7.13.3" evidence="3"/>
<keyword evidence="7" id="KW-0902">Two-component regulatory system</keyword>
<gene>
    <name evidence="9" type="ORF">NSA58_10005</name>
</gene>
<dbReference type="RefSeq" id="WP_257560422.1">
    <property type="nucleotide sequence ID" value="NZ_JANKBY010000108.1"/>
</dbReference>
<sequence length="179" mass="20515">INIIEDIVLSTADYIKDINKSITFDTEEEELILACNPDAIEKIILNLISNSLKFTNEDGEIHIDIKVNHNEKKLFVHLKNNGPAISEEDSKKIFDRFVQVDNHLRRSSEGSGIGLYLVKRLIEMHDGEIWLNTDVESGVEFIFYIPIKTINNEDVVVHSIEDHSKIDKCNIEFSDVYSL</sequence>
<evidence type="ECO:0000256" key="6">
    <source>
        <dbReference type="ARBA" id="ARBA00022777"/>
    </source>
</evidence>
<dbReference type="SUPFAM" id="SSF55874">
    <property type="entry name" value="ATPase domain of HSP90 chaperone/DNA topoisomerase II/histidine kinase"/>
    <property type="match status" value="1"/>
</dbReference>
<evidence type="ECO:0000313" key="9">
    <source>
        <dbReference type="EMBL" id="MCR1823119.1"/>
    </source>
</evidence>
<feature type="non-terminal residue" evidence="9">
    <location>
        <position position="1"/>
    </location>
</feature>
<protein>
    <recommendedName>
        <fullName evidence="3">histidine kinase</fullName>
        <ecNumber evidence="3">2.7.13.3</ecNumber>
    </recommendedName>
</protein>
<evidence type="ECO:0000259" key="8">
    <source>
        <dbReference type="PROSITE" id="PS50109"/>
    </source>
</evidence>
<evidence type="ECO:0000256" key="3">
    <source>
        <dbReference type="ARBA" id="ARBA00012438"/>
    </source>
</evidence>
<name>A0A9X2MB35_9FIRM</name>
<keyword evidence="6" id="KW-0418">Kinase</keyword>
<organism evidence="9 10">
    <name type="scientific">Terrisporobacter muris</name>
    <dbReference type="NCBI Taxonomy" id="2963284"/>
    <lineage>
        <taxon>Bacteria</taxon>
        <taxon>Bacillati</taxon>
        <taxon>Bacillota</taxon>
        <taxon>Clostridia</taxon>
        <taxon>Peptostreptococcales</taxon>
        <taxon>Peptostreptococcaceae</taxon>
        <taxon>Terrisporobacter</taxon>
    </lineage>
</organism>
<evidence type="ECO:0000256" key="7">
    <source>
        <dbReference type="ARBA" id="ARBA00023012"/>
    </source>
</evidence>
<proteinExistence type="predicted"/>
<dbReference type="PRINTS" id="PR00344">
    <property type="entry name" value="BCTRLSENSOR"/>
</dbReference>
<dbReference type="InterPro" id="IPR003594">
    <property type="entry name" value="HATPase_dom"/>
</dbReference>
<dbReference type="Pfam" id="PF02518">
    <property type="entry name" value="HATPase_c"/>
    <property type="match status" value="1"/>
</dbReference>
<dbReference type="FunFam" id="3.30.565.10:FF:000006">
    <property type="entry name" value="Sensor histidine kinase WalK"/>
    <property type="match status" value="1"/>
</dbReference>
<dbReference type="Gene3D" id="3.30.565.10">
    <property type="entry name" value="Histidine kinase-like ATPase, C-terminal domain"/>
    <property type="match status" value="1"/>
</dbReference>
<dbReference type="SMART" id="SM00387">
    <property type="entry name" value="HATPase_c"/>
    <property type="match status" value="1"/>
</dbReference>
<comment type="catalytic activity">
    <reaction evidence="1">
        <text>ATP + protein L-histidine = ADP + protein N-phospho-L-histidine.</text>
        <dbReference type="EC" id="2.7.13.3"/>
    </reaction>
</comment>
<evidence type="ECO:0000256" key="5">
    <source>
        <dbReference type="ARBA" id="ARBA00022679"/>
    </source>
</evidence>
<evidence type="ECO:0000256" key="1">
    <source>
        <dbReference type="ARBA" id="ARBA00000085"/>
    </source>
</evidence>
<evidence type="ECO:0000313" key="10">
    <source>
        <dbReference type="Proteomes" id="UP001140817"/>
    </source>
</evidence>
<dbReference type="PANTHER" id="PTHR43547:SF2">
    <property type="entry name" value="HYBRID SIGNAL TRANSDUCTION HISTIDINE KINASE C"/>
    <property type="match status" value="1"/>
</dbReference>
<dbReference type="AlphaFoldDB" id="A0A9X2MB35"/>
<dbReference type="GO" id="GO:0016020">
    <property type="term" value="C:membrane"/>
    <property type="evidence" value="ECO:0007669"/>
    <property type="project" value="UniProtKB-SubCell"/>
</dbReference>
<keyword evidence="5" id="KW-0808">Transferase</keyword>
<dbReference type="InterPro" id="IPR036890">
    <property type="entry name" value="HATPase_C_sf"/>
</dbReference>
<comment type="subcellular location">
    <subcellularLocation>
        <location evidence="2">Membrane</location>
    </subcellularLocation>
</comment>